<gene>
    <name evidence="1" type="ORF">DM43_3208</name>
</gene>
<dbReference type="AlphaFoldDB" id="A0AA88Z5Y5"/>
<evidence type="ECO:0000313" key="2">
    <source>
        <dbReference type="Proteomes" id="UP000029575"/>
    </source>
</evidence>
<name>A0AA88Z5Y5_BURCE</name>
<evidence type="ECO:0000313" key="1">
    <source>
        <dbReference type="EMBL" id="KGB99731.1"/>
    </source>
</evidence>
<dbReference type="GO" id="GO:0004177">
    <property type="term" value="F:aminopeptidase activity"/>
    <property type="evidence" value="ECO:0007669"/>
    <property type="project" value="UniProtKB-KW"/>
</dbReference>
<proteinExistence type="predicted"/>
<comment type="caution">
    <text evidence="1">The sequence shown here is derived from an EMBL/GenBank/DDBJ whole genome shotgun (WGS) entry which is preliminary data.</text>
</comment>
<keyword evidence="1" id="KW-0378">Hydrolase</keyword>
<keyword evidence="1" id="KW-0645">Protease</keyword>
<accession>A0AA88Z5Y5</accession>
<keyword evidence="1" id="KW-0031">Aminopeptidase</keyword>
<protein>
    <submittedName>
        <fullName evidence="1">Dipeptidyl aminopeptidase/acylaminoacyl-peptidase domain protein</fullName>
    </submittedName>
</protein>
<reference evidence="1 2" key="1">
    <citation type="submission" date="2014-06" db="EMBL/GenBank/DDBJ databases">
        <authorList>
            <person name="Bishop-Lilly K.A."/>
            <person name="Broomall S.M."/>
            <person name="Chain P.S."/>
            <person name="Chertkov O."/>
            <person name="Coyne S.R."/>
            <person name="Daligault H.E."/>
            <person name="Davenport K.W."/>
            <person name="Erkkila T."/>
            <person name="Frey K.G."/>
            <person name="Gibbons H.S."/>
            <person name="Gu W."/>
            <person name="Jaissle J."/>
            <person name="Johnson S.L."/>
            <person name="Koroleva G.I."/>
            <person name="Ladner J.T."/>
            <person name="Lo C.-C."/>
            <person name="Minogue T.D."/>
            <person name="Munk C."/>
            <person name="Palacios G.F."/>
            <person name="Redden C.L."/>
            <person name="Rosenzweig C.N."/>
            <person name="Scholz M.B."/>
            <person name="Teshima H."/>
            <person name="Xu Y."/>
        </authorList>
    </citation>
    <scope>NUCLEOTIDE SEQUENCE [LARGE SCALE GENOMIC DNA]</scope>
    <source>
        <strain evidence="1 2">DWS 37UF10B-2</strain>
    </source>
</reference>
<organism evidence="1 2">
    <name type="scientific">Burkholderia cepacia</name>
    <name type="common">Pseudomonas cepacia</name>
    <dbReference type="NCBI Taxonomy" id="292"/>
    <lineage>
        <taxon>Bacteria</taxon>
        <taxon>Pseudomonadati</taxon>
        <taxon>Pseudomonadota</taxon>
        <taxon>Betaproteobacteria</taxon>
        <taxon>Burkholderiales</taxon>
        <taxon>Burkholderiaceae</taxon>
        <taxon>Burkholderia</taxon>
        <taxon>Burkholderia cepacia complex</taxon>
    </lineage>
</organism>
<sequence length="39" mass="4320">MIVEPPFGKNGHGTFTVNEAIPIWLPHFEQFVGPLISAK</sequence>
<dbReference type="Proteomes" id="UP000029575">
    <property type="component" value="Unassembled WGS sequence"/>
</dbReference>
<dbReference type="EMBL" id="JPGD01000005">
    <property type="protein sequence ID" value="KGB99731.1"/>
    <property type="molecule type" value="Genomic_DNA"/>
</dbReference>